<dbReference type="Proteomes" id="UP000027195">
    <property type="component" value="Unassembled WGS sequence"/>
</dbReference>
<dbReference type="HOGENOM" id="CLU_2557985_0_0_1"/>
<sequence>MLEMPPIMHIFVEARANIARNSKGGAMFFHLTSSHSSRTRRHEAPRSKLGMRMTRTRTVRYVVCTPVLGLTSLAKFFIFSVK</sequence>
<evidence type="ECO:0000313" key="3">
    <source>
        <dbReference type="Proteomes" id="UP000027195"/>
    </source>
</evidence>
<accession>A0A067ML68</accession>
<evidence type="ECO:0000256" key="1">
    <source>
        <dbReference type="SAM" id="Phobius"/>
    </source>
</evidence>
<evidence type="ECO:0000313" key="2">
    <source>
        <dbReference type="EMBL" id="KDQ16289.1"/>
    </source>
</evidence>
<reference evidence="3" key="1">
    <citation type="journal article" date="2014" name="Proc. Natl. Acad. Sci. U.S.A.">
        <title>Extensive sampling of basidiomycete genomes demonstrates inadequacy of the white-rot/brown-rot paradigm for wood decay fungi.</title>
        <authorList>
            <person name="Riley R."/>
            <person name="Salamov A.A."/>
            <person name="Brown D.W."/>
            <person name="Nagy L.G."/>
            <person name="Floudas D."/>
            <person name="Held B.W."/>
            <person name="Levasseur A."/>
            <person name="Lombard V."/>
            <person name="Morin E."/>
            <person name="Otillar R."/>
            <person name="Lindquist E.A."/>
            <person name="Sun H."/>
            <person name="LaButti K.M."/>
            <person name="Schmutz J."/>
            <person name="Jabbour D."/>
            <person name="Luo H."/>
            <person name="Baker S.E."/>
            <person name="Pisabarro A.G."/>
            <person name="Walton J.D."/>
            <person name="Blanchette R.A."/>
            <person name="Henrissat B."/>
            <person name="Martin F."/>
            <person name="Cullen D."/>
            <person name="Hibbett D.S."/>
            <person name="Grigoriev I.V."/>
        </authorList>
    </citation>
    <scope>NUCLEOTIDE SEQUENCE [LARGE SCALE GENOMIC DNA]</scope>
    <source>
        <strain evidence="3">FD-172 SS1</strain>
    </source>
</reference>
<proteinExistence type="predicted"/>
<name>A0A067ML68_BOTB1</name>
<gene>
    <name evidence="2" type="ORF">BOTBODRAFT_30996</name>
</gene>
<keyword evidence="1" id="KW-0812">Transmembrane</keyword>
<dbReference type="AlphaFoldDB" id="A0A067ML68"/>
<keyword evidence="1" id="KW-0472">Membrane</keyword>
<dbReference type="EMBL" id="KL198028">
    <property type="protein sequence ID" value="KDQ16289.1"/>
    <property type="molecule type" value="Genomic_DNA"/>
</dbReference>
<keyword evidence="3" id="KW-1185">Reference proteome</keyword>
<organism evidence="2 3">
    <name type="scientific">Botryobasidium botryosum (strain FD-172 SS1)</name>
    <dbReference type="NCBI Taxonomy" id="930990"/>
    <lineage>
        <taxon>Eukaryota</taxon>
        <taxon>Fungi</taxon>
        <taxon>Dikarya</taxon>
        <taxon>Basidiomycota</taxon>
        <taxon>Agaricomycotina</taxon>
        <taxon>Agaricomycetes</taxon>
        <taxon>Cantharellales</taxon>
        <taxon>Botryobasidiaceae</taxon>
        <taxon>Botryobasidium</taxon>
    </lineage>
</organism>
<feature type="transmembrane region" description="Helical" evidence="1">
    <location>
        <begin position="58"/>
        <end position="79"/>
    </location>
</feature>
<keyword evidence="1" id="KW-1133">Transmembrane helix</keyword>
<dbReference type="InParanoid" id="A0A067ML68"/>
<protein>
    <submittedName>
        <fullName evidence="2">Uncharacterized protein</fullName>
    </submittedName>
</protein>